<protein>
    <recommendedName>
        <fullName evidence="4">Host attachment protein</fullName>
    </recommendedName>
</protein>
<reference evidence="2 3" key="1">
    <citation type="journal article" date="2012" name="J. Bacteriol.">
        <title>Genome Sequence of n-Alkane-Degrading Hydrocarboniphaga effusa Strain AP103T (ATCC BAA-332T).</title>
        <authorList>
            <person name="Chang H.K."/>
            <person name="Zylstra G.J."/>
            <person name="Chae J.C."/>
        </authorList>
    </citation>
    <scope>NUCLEOTIDE SEQUENCE [LARGE SCALE GENOMIC DNA]</scope>
    <source>
        <strain evidence="2 3">AP103</strain>
    </source>
</reference>
<comment type="caution">
    <text evidence="2">The sequence shown here is derived from an EMBL/GenBank/DDBJ whole genome shotgun (WGS) entry which is preliminary data.</text>
</comment>
<evidence type="ECO:0000313" key="2">
    <source>
        <dbReference type="EMBL" id="EIT67664.1"/>
    </source>
</evidence>
<sequence>MVAADAAIARLFLARNDAEWTELDDLTNPAAHADERELVADAAGRRGASTTQSGNSAYGGGSMKAHRIEEFAAEVCKRVAISLRETQAEQVHLIAEPHFLGLLRQRLDAEIRKRVGAEVSKSLARHSPEQIRAALPDDVTH</sequence>
<dbReference type="AlphaFoldDB" id="I7Z793"/>
<keyword evidence="3" id="KW-1185">Reference proteome</keyword>
<accession>I7Z793</accession>
<gene>
    <name evidence="2" type="ORF">WQQ_40990</name>
</gene>
<dbReference type="Proteomes" id="UP000003704">
    <property type="component" value="Unassembled WGS sequence"/>
</dbReference>
<organism evidence="2 3">
    <name type="scientific">Hydrocarboniphaga effusa AP103</name>
    <dbReference type="NCBI Taxonomy" id="1172194"/>
    <lineage>
        <taxon>Bacteria</taxon>
        <taxon>Pseudomonadati</taxon>
        <taxon>Pseudomonadota</taxon>
        <taxon>Gammaproteobacteria</taxon>
        <taxon>Nevskiales</taxon>
        <taxon>Nevskiaceae</taxon>
        <taxon>Hydrocarboniphaga</taxon>
    </lineage>
</organism>
<name>I7Z793_9GAMM</name>
<dbReference type="EMBL" id="AKGD01000004">
    <property type="protein sequence ID" value="EIT67664.1"/>
    <property type="molecule type" value="Genomic_DNA"/>
</dbReference>
<proteinExistence type="predicted"/>
<dbReference type="STRING" id="1172194.WQQ_40990"/>
<dbReference type="Pfam" id="PF10116">
    <property type="entry name" value="Host_attach"/>
    <property type="match status" value="1"/>
</dbReference>
<evidence type="ECO:0008006" key="4">
    <source>
        <dbReference type="Google" id="ProtNLM"/>
    </source>
</evidence>
<evidence type="ECO:0000256" key="1">
    <source>
        <dbReference type="SAM" id="MobiDB-lite"/>
    </source>
</evidence>
<feature type="region of interest" description="Disordered" evidence="1">
    <location>
        <begin position="37"/>
        <end position="62"/>
    </location>
</feature>
<evidence type="ECO:0000313" key="3">
    <source>
        <dbReference type="Proteomes" id="UP000003704"/>
    </source>
</evidence>
<dbReference type="InterPro" id="IPR019291">
    <property type="entry name" value="Host_attachment_protein"/>
</dbReference>